<evidence type="ECO:0000313" key="3">
    <source>
        <dbReference type="EMBL" id="MBZ6149691.1"/>
    </source>
</evidence>
<feature type="compositionally biased region" description="Basic and acidic residues" evidence="1">
    <location>
        <begin position="59"/>
        <end position="70"/>
    </location>
</feature>
<reference evidence="3 4" key="1">
    <citation type="submission" date="2021-06" db="EMBL/GenBank/DDBJ databases">
        <title>Ecological speciation of a Streptomyces species isolated from different habitats and geographic origins.</title>
        <authorList>
            <person name="Wang J."/>
        </authorList>
    </citation>
    <scope>NUCLEOTIDE SEQUENCE [LARGE SCALE GENOMIC DNA]</scope>
    <source>
        <strain evidence="3 4">FXJ8.012</strain>
    </source>
</reference>
<keyword evidence="2" id="KW-0732">Signal</keyword>
<dbReference type="PROSITE" id="PS51257">
    <property type="entry name" value="PROKAR_LIPOPROTEIN"/>
    <property type="match status" value="1"/>
</dbReference>
<name>A0ABS7VVG9_STROV</name>
<evidence type="ECO:0000313" key="4">
    <source>
        <dbReference type="Proteomes" id="UP000758701"/>
    </source>
</evidence>
<dbReference type="EMBL" id="JAHSTP010000001">
    <property type="protein sequence ID" value="MBZ6149691.1"/>
    <property type="molecule type" value="Genomic_DNA"/>
</dbReference>
<evidence type="ECO:0000256" key="1">
    <source>
        <dbReference type="SAM" id="MobiDB-lite"/>
    </source>
</evidence>
<feature type="chain" id="PRO_5045050522" description="Lipoprotein" evidence="2">
    <location>
        <begin position="23"/>
        <end position="221"/>
    </location>
</feature>
<accession>A0ABS7VVG9</accession>
<keyword evidence="4" id="KW-1185">Reference proteome</keyword>
<evidence type="ECO:0000256" key="2">
    <source>
        <dbReference type="SAM" id="SignalP"/>
    </source>
</evidence>
<evidence type="ECO:0008006" key="5">
    <source>
        <dbReference type="Google" id="ProtNLM"/>
    </source>
</evidence>
<dbReference type="Proteomes" id="UP000758701">
    <property type="component" value="Unassembled WGS sequence"/>
</dbReference>
<proteinExistence type="predicted"/>
<organism evidence="3 4">
    <name type="scientific">Streptomyces olivaceus</name>
    <dbReference type="NCBI Taxonomy" id="47716"/>
    <lineage>
        <taxon>Bacteria</taxon>
        <taxon>Bacillati</taxon>
        <taxon>Actinomycetota</taxon>
        <taxon>Actinomycetes</taxon>
        <taxon>Kitasatosporales</taxon>
        <taxon>Streptomycetaceae</taxon>
        <taxon>Streptomyces</taxon>
    </lineage>
</organism>
<feature type="region of interest" description="Disordered" evidence="1">
    <location>
        <begin position="31"/>
        <end position="84"/>
    </location>
</feature>
<protein>
    <recommendedName>
        <fullName evidence="5">Lipoprotein</fullName>
    </recommendedName>
</protein>
<feature type="signal peptide" evidence="2">
    <location>
        <begin position="1"/>
        <end position="22"/>
    </location>
</feature>
<feature type="compositionally biased region" description="Low complexity" evidence="1">
    <location>
        <begin position="42"/>
        <end position="58"/>
    </location>
</feature>
<sequence>MRTRTRTGTTTTVAAALTTAVALLLSGCGGSDSDDSGKDQIAGADTGASTSAPSTPSKDTVERPEIKLPEDIENVFEGSPTGDAKKDAVLADNERRVNSIDEAIVVDAEKHPALEFYSKGDALASAATYIKSFYDNDRSFTGKTRYYDREVTLAKDGSATVTYCVDGTDTYPKDRKTGKADRSVKASPSDYVFYNSRLEKSTEGVWQTTSVSSTEAAKRCM</sequence>
<dbReference type="RefSeq" id="WP_224290456.1">
    <property type="nucleotide sequence ID" value="NZ_BNEG01000003.1"/>
</dbReference>
<gene>
    <name evidence="3" type="ORF">KVH32_00700</name>
</gene>
<comment type="caution">
    <text evidence="3">The sequence shown here is derived from an EMBL/GenBank/DDBJ whole genome shotgun (WGS) entry which is preliminary data.</text>
</comment>